<evidence type="ECO:0000313" key="1">
    <source>
        <dbReference type="EMBL" id="PLW54624.1"/>
    </source>
</evidence>
<comment type="caution">
    <text evidence="1">The sequence shown here is derived from an EMBL/GenBank/DDBJ whole genome shotgun (WGS) entry which is preliminary data.</text>
</comment>
<dbReference type="OrthoDB" id="3248529at2759"/>
<proteinExistence type="predicted"/>
<dbReference type="AlphaFoldDB" id="A0A2N5VX97"/>
<dbReference type="PANTHER" id="PTHR33050:SF7">
    <property type="entry name" value="RIBONUCLEASE H"/>
    <property type="match status" value="1"/>
</dbReference>
<dbReference type="PANTHER" id="PTHR33050">
    <property type="entry name" value="REVERSE TRANSCRIPTASE DOMAIN-CONTAINING PROTEIN"/>
    <property type="match status" value="1"/>
</dbReference>
<name>A0A2N5VX97_9BASI</name>
<protein>
    <submittedName>
        <fullName evidence="1">Uncharacterized protein</fullName>
    </submittedName>
</protein>
<keyword evidence="2" id="KW-1185">Reference proteome</keyword>
<organism evidence="1 2">
    <name type="scientific">Puccinia coronata f. sp. avenae</name>
    <dbReference type="NCBI Taxonomy" id="200324"/>
    <lineage>
        <taxon>Eukaryota</taxon>
        <taxon>Fungi</taxon>
        <taxon>Dikarya</taxon>
        <taxon>Basidiomycota</taxon>
        <taxon>Pucciniomycotina</taxon>
        <taxon>Pucciniomycetes</taxon>
        <taxon>Pucciniales</taxon>
        <taxon>Pucciniaceae</taxon>
        <taxon>Puccinia</taxon>
    </lineage>
</organism>
<reference evidence="1 2" key="1">
    <citation type="submission" date="2017-11" db="EMBL/GenBank/DDBJ databases">
        <title>De novo assembly and phasing of dikaryotic genomes from two isolates of Puccinia coronata f. sp. avenae, the causal agent of oat crown rust.</title>
        <authorList>
            <person name="Miller M.E."/>
            <person name="Zhang Y."/>
            <person name="Omidvar V."/>
            <person name="Sperschneider J."/>
            <person name="Schwessinger B."/>
            <person name="Raley C."/>
            <person name="Palmer J.M."/>
            <person name="Garnica D."/>
            <person name="Upadhyaya N."/>
            <person name="Rathjen J."/>
            <person name="Taylor J.M."/>
            <person name="Park R.F."/>
            <person name="Dodds P.N."/>
            <person name="Hirsch C.D."/>
            <person name="Kianian S.F."/>
            <person name="Figueroa M."/>
        </authorList>
    </citation>
    <scope>NUCLEOTIDE SEQUENCE [LARGE SCALE GENOMIC DNA]</scope>
    <source>
        <strain evidence="1">12NC29</strain>
    </source>
</reference>
<accession>A0A2N5VX97</accession>
<dbReference type="STRING" id="200324.A0A2N5VX97"/>
<evidence type="ECO:0000313" key="2">
    <source>
        <dbReference type="Proteomes" id="UP000235388"/>
    </source>
</evidence>
<dbReference type="Proteomes" id="UP000235388">
    <property type="component" value="Unassembled WGS sequence"/>
</dbReference>
<dbReference type="EMBL" id="PGCJ01000043">
    <property type="protein sequence ID" value="PLW54624.1"/>
    <property type="molecule type" value="Genomic_DNA"/>
</dbReference>
<gene>
    <name evidence="1" type="ORF">PCANC_05362</name>
</gene>
<dbReference type="InterPro" id="IPR052055">
    <property type="entry name" value="Hepadnavirus_pol/RT"/>
</dbReference>
<sequence length="168" mass="18958">MEQVVQRSLEMGVLTNSKKYSEFGNHQNYIGFVWDGVTRTVKLPPGKQEEQLFQIAEFLVPGAKFTAHNAEVLLGRLNHITYLLLQLRCFLRGCINERWTATLNNFTAARIIPNPDPTDVGWVGDTSLSYGIGMIIRKQLGRFLLSKNPTREGKGNPIAWLETVAIKL</sequence>